<protein>
    <recommendedName>
        <fullName evidence="3">Reverse transcriptase domain-containing protein</fullName>
    </recommendedName>
</protein>
<dbReference type="AlphaFoldDB" id="A0A371I2P4"/>
<dbReference type="SUPFAM" id="SSF56672">
    <property type="entry name" value="DNA/RNA polymerases"/>
    <property type="match status" value="1"/>
</dbReference>
<dbReference type="Gene3D" id="3.10.10.10">
    <property type="entry name" value="HIV Type 1 Reverse Transcriptase, subunit A, domain 1"/>
    <property type="match status" value="1"/>
</dbReference>
<sequence length="313" mass="36540">MEMIIDKHVNVELTLGRYKDEILCDIVPKEATHILLRRPWQFDRKVTHDGVTNKFSFVHKGNKVILKPLTPGEVIVDQLKIKKKEKGNKKKKLKGEKIKEKKDKKGKSILVNRISIKNVLLNKRKKESLLIWPTNMCLVLNSSLDNLLAAFERMPEELPPIRGINYQIDFMPKSKEIQRYMTQFLDKGLMKESKSQCAVLVILVPNKDGTWRMCMNCRTINSIMIRYRHLISYLDDLLDELYGVYVFSKIDLQSGLIVLLKHYQKPLHFPYICNVRTNLGQISQGHNLVMLNLYELKSNRNTKMGVFMHMTET</sequence>
<proteinExistence type="predicted"/>
<dbReference type="InterPro" id="IPR043128">
    <property type="entry name" value="Rev_trsase/Diguanyl_cyclase"/>
</dbReference>
<dbReference type="OrthoDB" id="1747743at2759"/>
<organism evidence="1 2">
    <name type="scientific">Mucuna pruriens</name>
    <name type="common">Velvet bean</name>
    <name type="synonym">Dolichos pruriens</name>
    <dbReference type="NCBI Taxonomy" id="157652"/>
    <lineage>
        <taxon>Eukaryota</taxon>
        <taxon>Viridiplantae</taxon>
        <taxon>Streptophyta</taxon>
        <taxon>Embryophyta</taxon>
        <taxon>Tracheophyta</taxon>
        <taxon>Spermatophyta</taxon>
        <taxon>Magnoliopsida</taxon>
        <taxon>eudicotyledons</taxon>
        <taxon>Gunneridae</taxon>
        <taxon>Pentapetalae</taxon>
        <taxon>rosids</taxon>
        <taxon>fabids</taxon>
        <taxon>Fabales</taxon>
        <taxon>Fabaceae</taxon>
        <taxon>Papilionoideae</taxon>
        <taxon>50 kb inversion clade</taxon>
        <taxon>NPAAA clade</taxon>
        <taxon>indigoferoid/millettioid clade</taxon>
        <taxon>Phaseoleae</taxon>
        <taxon>Mucuna</taxon>
    </lineage>
</organism>
<evidence type="ECO:0000313" key="2">
    <source>
        <dbReference type="Proteomes" id="UP000257109"/>
    </source>
</evidence>
<dbReference type="PANTHER" id="PTHR35046">
    <property type="entry name" value="ZINC KNUCKLE (CCHC-TYPE) FAMILY PROTEIN"/>
    <property type="match status" value="1"/>
</dbReference>
<dbReference type="InterPro" id="IPR043502">
    <property type="entry name" value="DNA/RNA_pol_sf"/>
</dbReference>
<gene>
    <name evidence="1" type="ORF">CR513_06318</name>
</gene>
<reference evidence="1" key="1">
    <citation type="submission" date="2018-05" db="EMBL/GenBank/DDBJ databases">
        <title>Draft genome of Mucuna pruriens seed.</title>
        <authorList>
            <person name="Nnadi N.E."/>
            <person name="Vos R."/>
            <person name="Hasami M.H."/>
            <person name="Devisetty U.K."/>
            <person name="Aguiy J.C."/>
        </authorList>
    </citation>
    <scope>NUCLEOTIDE SEQUENCE [LARGE SCALE GENOMIC DNA]</scope>
    <source>
        <strain evidence="1">JCA_2017</strain>
    </source>
</reference>
<keyword evidence="2" id="KW-1185">Reference proteome</keyword>
<dbReference type="EMBL" id="QJKJ01001077">
    <property type="protein sequence ID" value="RDY09316.1"/>
    <property type="molecule type" value="Genomic_DNA"/>
</dbReference>
<name>A0A371I2P4_MUCPR</name>
<comment type="caution">
    <text evidence="1">The sequence shown here is derived from an EMBL/GenBank/DDBJ whole genome shotgun (WGS) entry which is preliminary data.</text>
</comment>
<evidence type="ECO:0000313" key="1">
    <source>
        <dbReference type="EMBL" id="RDY09316.1"/>
    </source>
</evidence>
<dbReference type="Proteomes" id="UP000257109">
    <property type="component" value="Unassembled WGS sequence"/>
</dbReference>
<feature type="non-terminal residue" evidence="1">
    <location>
        <position position="1"/>
    </location>
</feature>
<evidence type="ECO:0008006" key="3">
    <source>
        <dbReference type="Google" id="ProtNLM"/>
    </source>
</evidence>
<dbReference type="PANTHER" id="PTHR35046:SF26">
    <property type="entry name" value="RNA-DIRECTED DNA POLYMERASE"/>
    <property type="match status" value="1"/>
</dbReference>
<accession>A0A371I2P4</accession>
<dbReference type="Gene3D" id="3.30.70.270">
    <property type="match status" value="1"/>
</dbReference>